<dbReference type="InterPro" id="IPR035651">
    <property type="entry name" value="BipA_V"/>
</dbReference>
<dbReference type="GO" id="GO:0000027">
    <property type="term" value="P:ribosomal large subunit assembly"/>
    <property type="evidence" value="ECO:0007669"/>
    <property type="project" value="UniProtKB-UniRule"/>
</dbReference>
<dbReference type="NCBIfam" id="TIGR01394">
    <property type="entry name" value="TypA_BipA"/>
    <property type="match status" value="1"/>
</dbReference>
<dbReference type="SUPFAM" id="SSF50447">
    <property type="entry name" value="Translation proteins"/>
    <property type="match status" value="1"/>
</dbReference>
<dbReference type="GO" id="GO:0019843">
    <property type="term" value="F:rRNA binding"/>
    <property type="evidence" value="ECO:0007669"/>
    <property type="project" value="UniProtKB-KW"/>
</dbReference>
<evidence type="ECO:0000313" key="6">
    <source>
        <dbReference type="EMBL" id="PPC75768.1"/>
    </source>
</evidence>
<dbReference type="AlphaFoldDB" id="A0A2S5KLU0"/>
<dbReference type="PROSITE" id="PS51722">
    <property type="entry name" value="G_TR_2"/>
    <property type="match status" value="1"/>
</dbReference>
<comment type="caution">
    <text evidence="6">The sequence shown here is derived from an EMBL/GenBank/DDBJ whole genome shotgun (WGS) entry which is preliminary data.</text>
</comment>
<dbReference type="GO" id="GO:0009409">
    <property type="term" value="P:response to cold"/>
    <property type="evidence" value="ECO:0007669"/>
    <property type="project" value="UniProtKB-ARBA"/>
</dbReference>
<dbReference type="Pfam" id="PF00009">
    <property type="entry name" value="GTP_EFTU"/>
    <property type="match status" value="1"/>
</dbReference>
<dbReference type="NCBIfam" id="TIGR00231">
    <property type="entry name" value="small_GTP"/>
    <property type="match status" value="1"/>
</dbReference>
<dbReference type="InterPro" id="IPR009000">
    <property type="entry name" value="Transl_B-barrel_sf"/>
</dbReference>
<dbReference type="GO" id="GO:0097216">
    <property type="term" value="F:guanosine tetraphosphate binding"/>
    <property type="evidence" value="ECO:0007669"/>
    <property type="project" value="UniProtKB-ARBA"/>
</dbReference>
<dbReference type="CDD" id="cd03691">
    <property type="entry name" value="BipA_TypA_II"/>
    <property type="match status" value="1"/>
</dbReference>
<dbReference type="InterPro" id="IPR006298">
    <property type="entry name" value="BipA"/>
</dbReference>
<dbReference type="InterPro" id="IPR031157">
    <property type="entry name" value="G_TR_CS"/>
</dbReference>
<keyword evidence="2 4" id="KW-0342">GTP-binding</keyword>
<comment type="subcellular location">
    <subcellularLocation>
        <location evidence="4">Cytoplasm</location>
    </subcellularLocation>
    <text evidence="4">Binds to ribosomes.</text>
</comment>
<comment type="similarity">
    <text evidence="4">Belongs to the TRAFAC class translation factor GTPase superfamily. Classic translation factor GTPase family. BipA subfamily.</text>
</comment>
<dbReference type="InterPro" id="IPR000795">
    <property type="entry name" value="T_Tr_GTP-bd_dom"/>
</dbReference>
<dbReference type="PANTHER" id="PTHR42908">
    <property type="entry name" value="TRANSLATION ELONGATION FACTOR-RELATED"/>
    <property type="match status" value="1"/>
</dbReference>
<keyword evidence="4" id="KW-0694">RNA-binding</keyword>
<dbReference type="FunFam" id="3.30.70.870:FF:000003">
    <property type="entry name" value="GTP-binding protein TypA"/>
    <property type="match status" value="1"/>
</dbReference>
<dbReference type="GO" id="GO:0043022">
    <property type="term" value="F:ribosome binding"/>
    <property type="evidence" value="ECO:0007669"/>
    <property type="project" value="UniProtKB-UniRule"/>
</dbReference>
<accession>A0A2S5KLU0</accession>
<evidence type="ECO:0000256" key="4">
    <source>
        <dbReference type="HAMAP-Rule" id="MF_00849"/>
    </source>
</evidence>
<dbReference type="Pfam" id="PF03144">
    <property type="entry name" value="GTP_EFTU_D2"/>
    <property type="match status" value="1"/>
</dbReference>
<dbReference type="FunFam" id="3.40.50.300:FF:000055">
    <property type="entry name" value="GTP-binding protein TypA"/>
    <property type="match status" value="1"/>
</dbReference>
<protein>
    <recommendedName>
        <fullName evidence="4">Large ribosomal subunit assembly factor BipA</fullName>
        <ecNumber evidence="4">3.6.5.-</ecNumber>
    </recommendedName>
    <alternativeName>
        <fullName evidence="4">GTP-binding protein BipA</fullName>
    </alternativeName>
</protein>
<dbReference type="InterPro" id="IPR000640">
    <property type="entry name" value="EFG_V-like"/>
</dbReference>
<dbReference type="Gene3D" id="3.40.50.300">
    <property type="entry name" value="P-loop containing nucleotide triphosphate hydrolases"/>
    <property type="match status" value="1"/>
</dbReference>
<dbReference type="Pfam" id="PF00679">
    <property type="entry name" value="EFG_C"/>
    <property type="match status" value="1"/>
</dbReference>
<keyword evidence="4" id="KW-0820">tRNA-binding</keyword>
<dbReference type="GO" id="GO:1990904">
    <property type="term" value="C:ribonucleoprotein complex"/>
    <property type="evidence" value="ECO:0007669"/>
    <property type="project" value="TreeGrafter"/>
</dbReference>
<dbReference type="SUPFAM" id="SSF52540">
    <property type="entry name" value="P-loop containing nucleoside triphosphate hydrolases"/>
    <property type="match status" value="1"/>
</dbReference>
<keyword evidence="4" id="KW-0699">rRNA-binding</keyword>
<keyword evidence="4" id="KW-0690">Ribosome biogenesis</keyword>
<dbReference type="FunFam" id="2.40.30.10:FF:000016">
    <property type="entry name" value="GTP-binding protein TypA"/>
    <property type="match status" value="1"/>
</dbReference>
<dbReference type="InterPro" id="IPR047042">
    <property type="entry name" value="BipA_II"/>
</dbReference>
<proteinExistence type="inferred from homology"/>
<dbReference type="GO" id="GO:0005525">
    <property type="term" value="F:GTP binding"/>
    <property type="evidence" value="ECO:0007669"/>
    <property type="project" value="UniProtKB-UniRule"/>
</dbReference>
<evidence type="ECO:0000313" key="7">
    <source>
        <dbReference type="Proteomes" id="UP000238196"/>
    </source>
</evidence>
<name>A0A2S5KLU0_9PROT</name>
<dbReference type="PRINTS" id="PR00315">
    <property type="entry name" value="ELONGATNFCT"/>
</dbReference>
<feature type="domain" description="Tr-type G" evidence="5">
    <location>
        <begin position="3"/>
        <end position="198"/>
    </location>
</feature>
<organism evidence="6 7">
    <name type="scientific">Proteobacteria bacterium 228</name>
    <dbReference type="NCBI Taxonomy" id="2083153"/>
    <lineage>
        <taxon>Bacteria</taxon>
        <taxon>Pseudomonadati</taxon>
        <taxon>Pseudomonadota</taxon>
    </lineage>
</organism>
<evidence type="ECO:0000256" key="2">
    <source>
        <dbReference type="ARBA" id="ARBA00023134"/>
    </source>
</evidence>
<comment type="function">
    <text evidence="4">A 50S ribosomal subunit assembly protein with GTPase activity, required for 50S subunit assembly at low temperatures, may also play a role in translation. Binds GTP and analogs. Binds the 70S ribosome between the 30S and 50S subunits, in a similar position as ribosome-bound EF-G; it contacts a number of ribosomal proteins, both rRNAs and the A-site tRNA.</text>
</comment>
<dbReference type="GO" id="GO:0010467">
    <property type="term" value="P:gene expression"/>
    <property type="evidence" value="ECO:0007669"/>
    <property type="project" value="UniProtKB-ARBA"/>
</dbReference>
<dbReference type="Gene3D" id="2.40.50.250">
    <property type="entry name" value="bipa protein"/>
    <property type="match status" value="1"/>
</dbReference>
<dbReference type="FunFam" id="2.40.50.250:FF:000001">
    <property type="entry name" value="GTP-binding protein TypA"/>
    <property type="match status" value="1"/>
</dbReference>
<dbReference type="HAMAP" id="MF_00849">
    <property type="entry name" value="BipA"/>
    <property type="match status" value="1"/>
</dbReference>
<dbReference type="EMBL" id="PRLP01000068">
    <property type="protein sequence ID" value="PPC75768.1"/>
    <property type="molecule type" value="Genomic_DNA"/>
</dbReference>
<comment type="catalytic activity">
    <reaction evidence="3 4">
        <text>GTP + H2O = GDP + phosphate + H(+)</text>
        <dbReference type="Rhea" id="RHEA:19669"/>
        <dbReference type="ChEBI" id="CHEBI:15377"/>
        <dbReference type="ChEBI" id="CHEBI:15378"/>
        <dbReference type="ChEBI" id="CHEBI:37565"/>
        <dbReference type="ChEBI" id="CHEBI:43474"/>
        <dbReference type="ChEBI" id="CHEBI:58189"/>
    </reaction>
</comment>
<evidence type="ECO:0000256" key="3">
    <source>
        <dbReference type="ARBA" id="ARBA00048548"/>
    </source>
</evidence>
<keyword evidence="4" id="KW-0963">Cytoplasm</keyword>
<dbReference type="GO" id="GO:0005829">
    <property type="term" value="C:cytosol"/>
    <property type="evidence" value="ECO:0007669"/>
    <property type="project" value="TreeGrafter"/>
</dbReference>
<feature type="binding site" evidence="4">
    <location>
        <begin position="128"/>
        <end position="131"/>
    </location>
    <ligand>
        <name>GTP</name>
        <dbReference type="ChEBI" id="CHEBI:37565"/>
    </ligand>
</feature>
<dbReference type="SMART" id="SM00838">
    <property type="entry name" value="EFG_C"/>
    <property type="match status" value="1"/>
</dbReference>
<dbReference type="InterPro" id="IPR047041">
    <property type="entry name" value="BipA_GTP-bd_dom"/>
</dbReference>
<dbReference type="OrthoDB" id="5287416at2"/>
<dbReference type="PANTHER" id="PTHR42908:SF8">
    <property type="entry name" value="TR-TYPE G DOMAIN-CONTAINING PROTEIN"/>
    <property type="match status" value="1"/>
</dbReference>
<evidence type="ECO:0000259" key="5">
    <source>
        <dbReference type="PROSITE" id="PS51722"/>
    </source>
</evidence>
<feature type="binding site" evidence="4">
    <location>
        <begin position="15"/>
        <end position="20"/>
    </location>
    <ligand>
        <name>GTP</name>
        <dbReference type="ChEBI" id="CHEBI:37565"/>
    </ligand>
</feature>
<keyword evidence="4" id="KW-0378">Hydrolase</keyword>
<gene>
    <name evidence="6" type="primary">typA</name>
    <name evidence="4" type="synonym">bipA</name>
    <name evidence="6" type="ORF">C4K68_18540</name>
</gene>
<dbReference type="Gene3D" id="2.40.30.10">
    <property type="entry name" value="Translation factors"/>
    <property type="match status" value="1"/>
</dbReference>
<dbReference type="InterPro" id="IPR047043">
    <property type="entry name" value="BipA_III"/>
</dbReference>
<sequence>MIEKLRNIAIIAHVDHGKTTLVDKLLQQSGTLTRRDEGQERLMDSNDQEKERGITILAKNTAINWNGYRINIVDTPGHADFGGEVERVLSMVDSVLLLVDAVDGPMPQTRFVTQKAFARGLKPIVVINKVDRPGARPDWVVDQVFDLFDRLGATDEQLDFPIIYASALNGIAGTSHEDLAADMTPLFEAIVNLVPAPAVDADGAFQMQISALDYNSYLGIIGIGRVSRGRIRTNTPIKAVDIDGKVRSGRVLSVMGYLGLERIEVPEAEAGDIICVTGMDELNISDTLCATDAVEALPPLTVDEPTVSMCFQVNDSPFAGREGKFVTSRNIKERLERELLHNVALRVRQGDTPDKFIVSGRGELHLSVLIETMRREGYELAVSRPEVIQKEIDGVLMEPFEQVVVDCEEAYQGPVMEEMGRRKGDLRDMQIDGAGRVRIEYRIPSRGLIGFRNQFLTLTSGTGIMTSSFDSYDEVKAGPAVQRINGVMISNITGKSLAYALFSLQDRGRMFIAPNLEVYEGQVIGLHSRGNDLTVNPTKAKQLTNVRASGSDENILLTPPVRHSLEQALEFIEDDELVEITPKSIRIRKKFLTENERKRASR</sequence>
<dbReference type="CDD" id="cd01891">
    <property type="entry name" value="TypA_BipA"/>
    <property type="match status" value="1"/>
</dbReference>
<dbReference type="Proteomes" id="UP000238196">
    <property type="component" value="Unassembled WGS sequence"/>
</dbReference>
<dbReference type="CDD" id="cd03710">
    <property type="entry name" value="BipA_TypA_C"/>
    <property type="match status" value="1"/>
</dbReference>
<dbReference type="Gene3D" id="3.30.70.240">
    <property type="match status" value="1"/>
</dbReference>
<dbReference type="GO" id="GO:0003924">
    <property type="term" value="F:GTPase activity"/>
    <property type="evidence" value="ECO:0007669"/>
    <property type="project" value="UniProtKB-UniRule"/>
</dbReference>
<evidence type="ECO:0000256" key="1">
    <source>
        <dbReference type="ARBA" id="ARBA00022741"/>
    </source>
</evidence>
<dbReference type="InterPro" id="IPR005225">
    <property type="entry name" value="Small_GTP-bd"/>
</dbReference>
<dbReference type="InterPro" id="IPR042116">
    <property type="entry name" value="TypA/BipA_C"/>
</dbReference>
<dbReference type="Gene3D" id="3.30.70.870">
    <property type="entry name" value="Elongation Factor G (Translational Gtpase), domain 3"/>
    <property type="match status" value="1"/>
</dbReference>
<comment type="subunit">
    <text evidence="4">Monomer.</text>
</comment>
<dbReference type="FunFam" id="3.30.70.240:FF:000002">
    <property type="entry name" value="GTP-binding protein TypA"/>
    <property type="match status" value="1"/>
</dbReference>
<dbReference type="Pfam" id="PF21018">
    <property type="entry name" value="BipA_C"/>
    <property type="match status" value="1"/>
</dbReference>
<keyword evidence="1 4" id="KW-0547">Nucleotide-binding</keyword>
<reference evidence="6 7" key="1">
    <citation type="submission" date="2018-02" db="EMBL/GenBank/DDBJ databases">
        <title>novel marine gammaproteobacteria from coastal saline agro ecosystem.</title>
        <authorList>
            <person name="Krishnan R."/>
            <person name="Ramesh Kumar N."/>
        </authorList>
    </citation>
    <scope>NUCLEOTIDE SEQUENCE [LARGE SCALE GENOMIC DNA]</scope>
    <source>
        <strain evidence="6 7">228</strain>
    </source>
</reference>
<dbReference type="EC" id="3.6.5.-" evidence="4"/>
<dbReference type="InterPro" id="IPR004161">
    <property type="entry name" value="EFTu-like_2"/>
</dbReference>
<dbReference type="InterPro" id="IPR027417">
    <property type="entry name" value="P-loop_NTPase"/>
</dbReference>
<dbReference type="CDD" id="cd16263">
    <property type="entry name" value="BipA_III"/>
    <property type="match status" value="1"/>
</dbReference>
<dbReference type="InterPro" id="IPR048876">
    <property type="entry name" value="BipA_C"/>
</dbReference>
<dbReference type="GO" id="GO:0000049">
    <property type="term" value="F:tRNA binding"/>
    <property type="evidence" value="ECO:0007669"/>
    <property type="project" value="UniProtKB-KW"/>
</dbReference>
<dbReference type="PROSITE" id="PS00301">
    <property type="entry name" value="G_TR_1"/>
    <property type="match status" value="1"/>
</dbReference>
<dbReference type="SUPFAM" id="SSF54980">
    <property type="entry name" value="EF-G C-terminal domain-like"/>
    <property type="match status" value="2"/>
</dbReference>
<dbReference type="InterPro" id="IPR035647">
    <property type="entry name" value="EFG_III/V"/>
</dbReference>